<dbReference type="GO" id="GO:0098970">
    <property type="term" value="P:postsynaptic neurotransmitter receptor diffusion trapping"/>
    <property type="evidence" value="ECO:0007669"/>
    <property type="project" value="TreeGrafter"/>
</dbReference>
<evidence type="ECO:0000313" key="7">
    <source>
        <dbReference type="EMBL" id="VDN06432.1"/>
    </source>
</evidence>
<dbReference type="GO" id="GO:0061598">
    <property type="term" value="F:molybdopterin adenylyltransferase activity"/>
    <property type="evidence" value="ECO:0007669"/>
    <property type="project" value="UniProtKB-UniRule"/>
</dbReference>
<evidence type="ECO:0000313" key="9">
    <source>
        <dbReference type="WBParaSite" id="TCLT_0000885801-mRNA-1"/>
    </source>
</evidence>
<evidence type="ECO:0000313" key="8">
    <source>
        <dbReference type="Proteomes" id="UP000276776"/>
    </source>
</evidence>
<keyword evidence="8" id="KW-1185">Reference proteome</keyword>
<dbReference type="Gene3D" id="2.170.190.11">
    <property type="entry name" value="Molybdopterin biosynthesis moea protein, domain 3"/>
    <property type="match status" value="1"/>
</dbReference>
<dbReference type="GO" id="GO:0097112">
    <property type="term" value="P:gamma-aminobutyric acid receptor clustering"/>
    <property type="evidence" value="ECO:0007669"/>
    <property type="project" value="TreeGrafter"/>
</dbReference>
<dbReference type="Gene3D" id="2.40.340.10">
    <property type="entry name" value="MoeA, C-terminal, domain IV"/>
    <property type="match status" value="1"/>
</dbReference>
<dbReference type="UniPathway" id="UPA00344"/>
<gene>
    <name evidence="7" type="ORF">TCLT_LOCUS8847</name>
</gene>
<reference evidence="7 8" key="2">
    <citation type="submission" date="2018-11" db="EMBL/GenBank/DDBJ databases">
        <authorList>
            <consortium name="Pathogen Informatics"/>
        </authorList>
    </citation>
    <scope>NUCLEOTIDE SEQUENCE [LARGE SCALE GENOMIC DNA]</scope>
</reference>
<dbReference type="SMART" id="SM00852">
    <property type="entry name" value="MoCF_biosynth"/>
    <property type="match status" value="1"/>
</dbReference>
<comment type="similarity">
    <text evidence="2">In the N-terminal section; belongs to the MoaB/Mog family.</text>
</comment>
<accession>A0A0N5D728</accession>
<dbReference type="PANTHER" id="PTHR10192:SF5">
    <property type="entry name" value="GEPHYRIN"/>
    <property type="match status" value="1"/>
</dbReference>
<dbReference type="FunFam" id="3.40.980.10:FF:000001">
    <property type="entry name" value="Molybdopterin molybdenumtransferase"/>
    <property type="match status" value="1"/>
</dbReference>
<dbReference type="InterPro" id="IPR008284">
    <property type="entry name" value="MoCF_biosynth_CS"/>
</dbReference>
<organism evidence="9">
    <name type="scientific">Thelazia callipaeda</name>
    <name type="common">Oriental eyeworm</name>
    <name type="synonym">Parasitic nematode</name>
    <dbReference type="NCBI Taxonomy" id="103827"/>
    <lineage>
        <taxon>Eukaryota</taxon>
        <taxon>Metazoa</taxon>
        <taxon>Ecdysozoa</taxon>
        <taxon>Nematoda</taxon>
        <taxon>Chromadorea</taxon>
        <taxon>Rhabditida</taxon>
        <taxon>Spirurina</taxon>
        <taxon>Spiruromorpha</taxon>
        <taxon>Thelazioidea</taxon>
        <taxon>Thelaziidae</taxon>
        <taxon>Thelazia</taxon>
    </lineage>
</organism>
<evidence type="ECO:0000256" key="1">
    <source>
        <dbReference type="ARBA" id="ARBA00005046"/>
    </source>
</evidence>
<dbReference type="Pfam" id="PF00994">
    <property type="entry name" value="MoCF_biosynth"/>
    <property type="match status" value="1"/>
</dbReference>
<sequence>MAELLSAVIERPRTSLWPAVSVAEATDMIEKHVCVTSLTRKVINTEVKIGDVLAEDIIATKSHPEVRTSIKDGYAVVASDGKGIRQVVAGTTAGELSTITLKSGFICRVNTGSMVPDGADAVVQIENTRLVEYNNLQEIAVEILSEPIIGQDIRDIGCDIKIGEILLHKGCVFGAAEIGILAASERKLVEIFEKPEVAVISTGHEVVDSSSNECPLGSVRDTNRPQLIALLNEYHFKYRDIGILPDKLGFVKFRIKKKDYSSKEKLKSGLETALTLCDVVVCSGGVSMGEKDYFKEVLEKQLKFTIKFGRVMMKPGLPTTFACGEWNARKKVVFALPGNPVSTWVTAQLFLIPALRKVAGWKHYHHTVITVRLSDEIELDFRPEYRRARLEPDPGNIPRAIFLEKDQMSSRLLSVRGANLLLKLQSRTNIKSIMTKEEIVDAIVTGPI</sequence>
<dbReference type="SUPFAM" id="SSF63882">
    <property type="entry name" value="MoeA N-terminal region -like"/>
    <property type="match status" value="1"/>
</dbReference>
<comment type="cofactor">
    <cofactor evidence="5">
        <name>Mg(2+)</name>
        <dbReference type="ChEBI" id="CHEBI:18420"/>
    </cofactor>
</comment>
<dbReference type="SUPFAM" id="SSF53218">
    <property type="entry name" value="Molybdenum cofactor biosynthesis proteins"/>
    <property type="match status" value="1"/>
</dbReference>
<protein>
    <submittedName>
        <fullName evidence="9">MoCF_biosynth domain-containing protein</fullName>
    </submittedName>
</protein>
<dbReference type="FunFam" id="2.170.190.11:FF:000001">
    <property type="entry name" value="Molybdopterin molybdenumtransferase"/>
    <property type="match status" value="1"/>
</dbReference>
<dbReference type="GO" id="GO:0030425">
    <property type="term" value="C:dendrite"/>
    <property type="evidence" value="ECO:0007669"/>
    <property type="project" value="TreeGrafter"/>
</dbReference>
<dbReference type="GO" id="GO:0005524">
    <property type="term" value="F:ATP binding"/>
    <property type="evidence" value="ECO:0007669"/>
    <property type="project" value="UniProtKB-UniRule"/>
</dbReference>
<comment type="catalytic activity">
    <reaction evidence="5">
        <text>molybdopterin + ATP + H(+) = adenylyl-molybdopterin + diphosphate</text>
        <dbReference type="Rhea" id="RHEA:31331"/>
        <dbReference type="ChEBI" id="CHEBI:15378"/>
        <dbReference type="ChEBI" id="CHEBI:30616"/>
        <dbReference type="ChEBI" id="CHEBI:33019"/>
        <dbReference type="ChEBI" id="CHEBI:58698"/>
        <dbReference type="ChEBI" id="CHEBI:62727"/>
    </reaction>
</comment>
<dbReference type="OrthoDB" id="4349954at2759"/>
<dbReference type="PROSITE" id="PS01079">
    <property type="entry name" value="MOCF_BIOSYNTHESIS_2"/>
    <property type="match status" value="1"/>
</dbReference>
<evidence type="ECO:0000256" key="3">
    <source>
        <dbReference type="ARBA" id="ARBA00008339"/>
    </source>
</evidence>
<dbReference type="EMBL" id="UYYF01004691">
    <property type="protein sequence ID" value="VDN06432.1"/>
    <property type="molecule type" value="Genomic_DNA"/>
</dbReference>
<dbReference type="GO" id="GO:0072579">
    <property type="term" value="P:glycine receptor clustering"/>
    <property type="evidence" value="ECO:0007669"/>
    <property type="project" value="TreeGrafter"/>
</dbReference>
<keyword evidence="5" id="KW-0500">Molybdenum</keyword>
<name>A0A0N5D728_THECL</name>
<dbReference type="GO" id="GO:0005829">
    <property type="term" value="C:cytosol"/>
    <property type="evidence" value="ECO:0007669"/>
    <property type="project" value="TreeGrafter"/>
</dbReference>
<dbReference type="STRING" id="103827.A0A0N5D728"/>
<dbReference type="Pfam" id="PF03453">
    <property type="entry name" value="MoeA_N"/>
    <property type="match status" value="1"/>
</dbReference>
<proteinExistence type="inferred from homology"/>
<keyword evidence="4 5" id="KW-0501">Molybdenum cofactor biosynthesis</keyword>
<comment type="catalytic activity">
    <reaction evidence="5">
        <text>adenylyl-molybdopterin + molybdate = Mo-molybdopterin + AMP + H(+)</text>
        <dbReference type="Rhea" id="RHEA:35047"/>
        <dbReference type="ChEBI" id="CHEBI:15378"/>
        <dbReference type="ChEBI" id="CHEBI:36264"/>
        <dbReference type="ChEBI" id="CHEBI:62727"/>
        <dbReference type="ChEBI" id="CHEBI:71302"/>
        <dbReference type="ChEBI" id="CHEBI:456215"/>
    </reaction>
</comment>
<dbReference type="SUPFAM" id="SSF63867">
    <property type="entry name" value="MoeA C-terminal domain-like"/>
    <property type="match status" value="1"/>
</dbReference>
<dbReference type="Gene3D" id="3.90.105.10">
    <property type="entry name" value="Molybdopterin biosynthesis moea protein, domain 2"/>
    <property type="match status" value="1"/>
</dbReference>
<comment type="similarity">
    <text evidence="3">In the C-terminal section; belongs to the MoeA family.</text>
</comment>
<dbReference type="InterPro" id="IPR005110">
    <property type="entry name" value="MoeA_linker/N"/>
</dbReference>
<feature type="domain" description="MoaB/Mog" evidence="6">
    <location>
        <begin position="198"/>
        <end position="357"/>
    </location>
</feature>
<dbReference type="GO" id="GO:0046872">
    <property type="term" value="F:metal ion binding"/>
    <property type="evidence" value="ECO:0007669"/>
    <property type="project" value="UniProtKB-UniRule"/>
</dbReference>
<keyword evidence="5" id="KW-0460">Magnesium</keyword>
<dbReference type="InterPro" id="IPR001453">
    <property type="entry name" value="MoaB/Mog_dom"/>
</dbReference>
<dbReference type="GO" id="GO:0007529">
    <property type="term" value="P:establishment of synaptic specificity at neuromuscular junction"/>
    <property type="evidence" value="ECO:0007669"/>
    <property type="project" value="TreeGrafter"/>
</dbReference>
<reference evidence="9" key="1">
    <citation type="submission" date="2017-02" db="UniProtKB">
        <authorList>
            <consortium name="WormBaseParasite"/>
        </authorList>
    </citation>
    <scope>IDENTIFICATION</scope>
</reference>
<keyword evidence="5" id="KW-0479">Metal-binding</keyword>
<dbReference type="InterPro" id="IPR036688">
    <property type="entry name" value="MoeA_C_domain_IV_sf"/>
</dbReference>
<dbReference type="InterPro" id="IPR036135">
    <property type="entry name" value="MoeA_linker/N_sf"/>
</dbReference>
<keyword evidence="5" id="KW-0808">Transferase</keyword>
<dbReference type="InterPro" id="IPR036425">
    <property type="entry name" value="MoaB/Mog-like_dom_sf"/>
</dbReference>
<dbReference type="GO" id="GO:0061599">
    <property type="term" value="F:molybdopterin molybdotransferase activity"/>
    <property type="evidence" value="ECO:0007669"/>
    <property type="project" value="UniProtKB-UniRule"/>
</dbReference>
<comment type="pathway">
    <text evidence="1 5">Cofactor biosynthesis; molybdopterin biosynthesis.</text>
</comment>
<evidence type="ECO:0000256" key="2">
    <source>
        <dbReference type="ARBA" id="ARBA00007589"/>
    </source>
</evidence>
<evidence type="ECO:0000256" key="5">
    <source>
        <dbReference type="RuleBase" id="RU365090"/>
    </source>
</evidence>
<dbReference type="GO" id="GO:0006777">
    <property type="term" value="P:Mo-molybdopterin cofactor biosynthetic process"/>
    <property type="evidence" value="ECO:0007669"/>
    <property type="project" value="UniProtKB-UniRule"/>
</dbReference>
<evidence type="ECO:0000256" key="4">
    <source>
        <dbReference type="ARBA" id="ARBA00023150"/>
    </source>
</evidence>
<dbReference type="WBParaSite" id="TCLT_0000885801-mRNA-1">
    <property type="protein sequence ID" value="TCLT_0000885801-mRNA-1"/>
    <property type="gene ID" value="TCLT_0000885801"/>
</dbReference>
<dbReference type="InterPro" id="IPR038987">
    <property type="entry name" value="MoeA-like"/>
</dbReference>
<dbReference type="Proteomes" id="UP000276776">
    <property type="component" value="Unassembled WGS sequence"/>
</dbReference>
<evidence type="ECO:0000259" key="6">
    <source>
        <dbReference type="SMART" id="SM00852"/>
    </source>
</evidence>
<dbReference type="OMA" id="TEYQRGI"/>
<dbReference type="Gene3D" id="3.40.980.10">
    <property type="entry name" value="MoaB/Mog-like domain"/>
    <property type="match status" value="1"/>
</dbReference>
<comment type="similarity">
    <text evidence="5">Belongs to the MoeA family.</text>
</comment>
<comment type="function">
    <text evidence="5">Catalyzes two steps in the biosynthesis of the molybdenum cofactor. In the first step, molybdopterin is adenylated. Subsequently, molybdate is inserted into adenylated molybdopterin and AMP is released.</text>
</comment>
<dbReference type="CDD" id="cd00887">
    <property type="entry name" value="MoeA"/>
    <property type="match status" value="1"/>
</dbReference>
<dbReference type="GO" id="GO:0099634">
    <property type="term" value="C:postsynaptic specialization membrane"/>
    <property type="evidence" value="ECO:0007669"/>
    <property type="project" value="GOC"/>
</dbReference>
<dbReference type="PANTHER" id="PTHR10192">
    <property type="entry name" value="MOLYBDOPTERIN BIOSYNTHESIS PROTEIN"/>
    <property type="match status" value="1"/>
</dbReference>
<dbReference type="AlphaFoldDB" id="A0A0N5D728"/>